<dbReference type="SUPFAM" id="SSF52540">
    <property type="entry name" value="P-loop containing nucleoside triphosphate hydrolases"/>
    <property type="match status" value="1"/>
</dbReference>
<accession>A0A9P1RB70</accession>
<reference evidence="3" key="1">
    <citation type="submission" date="2015-06" db="EMBL/GenBank/DDBJ databases">
        <authorList>
            <person name="Radhakrishnan Rajesh"/>
            <person name="Underwood Anthony"/>
            <person name="Al-Shahib Ali"/>
        </authorList>
    </citation>
    <scope>NUCLEOTIDE SEQUENCE [LARGE SCALE GENOMIC DNA]</scope>
    <source>
        <strain evidence="3">P19_London_7_VIM_2_05_10</strain>
    </source>
</reference>
<dbReference type="RefSeq" id="WP_023442602.1">
    <property type="nucleotide sequence ID" value="NZ_CAADND010000443.1"/>
</dbReference>
<evidence type="ECO:0000313" key="3">
    <source>
        <dbReference type="Proteomes" id="UP000045039"/>
    </source>
</evidence>
<dbReference type="Pfam" id="PF20066">
    <property type="entry name" value="Glyoxalase_8"/>
    <property type="match status" value="1"/>
</dbReference>
<feature type="domain" description="Glyoxalase-related protein" evidence="1">
    <location>
        <begin position="3"/>
        <end position="57"/>
    </location>
</feature>
<organism evidence="2 3">
    <name type="scientific">Pseudomonas aeruginosa</name>
    <dbReference type="NCBI Taxonomy" id="287"/>
    <lineage>
        <taxon>Bacteria</taxon>
        <taxon>Pseudomonadati</taxon>
        <taxon>Pseudomonadota</taxon>
        <taxon>Gammaproteobacteria</taxon>
        <taxon>Pseudomonadales</taxon>
        <taxon>Pseudomonadaceae</taxon>
        <taxon>Pseudomonas</taxon>
    </lineage>
</organism>
<evidence type="ECO:0000259" key="1">
    <source>
        <dbReference type="Pfam" id="PF20066"/>
    </source>
</evidence>
<dbReference type="Proteomes" id="UP000045039">
    <property type="component" value="Unassembled WGS sequence"/>
</dbReference>
<name>A0A9P1RB70_PSEAI</name>
<dbReference type="InterPro" id="IPR027417">
    <property type="entry name" value="P-loop_NTPase"/>
</dbReference>
<gene>
    <name evidence="2" type="ORF">PAERUG_P19_London_7_VIM_2_05_10_05711</name>
</gene>
<protein>
    <recommendedName>
        <fullName evidence="1">Glyoxalase-related protein domain-containing protein</fullName>
    </recommendedName>
</protein>
<dbReference type="Gene3D" id="3.40.50.300">
    <property type="entry name" value="P-loop containing nucleotide triphosphate hydrolases"/>
    <property type="match status" value="1"/>
</dbReference>
<proteinExistence type="predicted"/>
<comment type="caution">
    <text evidence="2">The sequence shown here is derived from an EMBL/GenBank/DDBJ whole genome shotgun (WGS) entry which is preliminary data.</text>
</comment>
<sequence>MNHELKIRAKRLRLAISELLGLEIKMSQSLELVAREENYPNWDAASACAGRTSRASIELDVTGDRNTPLSLDRLFPGYGREIEHLRQITDPKSSGGALVVVGGMLGTGKTRTLHLLLNHLAEQHLGVTTLLVGLQEYPLPSTWHSRTLFGDRQSLPTLEVGTPLLTRNWTEEFVVLFEVRSEAEASQAVMLAQAGYKVFTTIHCHPGHTLDAWHQFLRGVSQRLMEQLIADGRALFISKHIRSEAVA</sequence>
<evidence type="ECO:0000313" key="2">
    <source>
        <dbReference type="EMBL" id="CRP83071.1"/>
    </source>
</evidence>
<dbReference type="InterPro" id="IPR045517">
    <property type="entry name" value="Glyoxalase_8"/>
</dbReference>
<dbReference type="EMBL" id="CVVU01000245">
    <property type="protein sequence ID" value="CRP83071.1"/>
    <property type="molecule type" value="Genomic_DNA"/>
</dbReference>
<dbReference type="AlphaFoldDB" id="A0A9P1RB70"/>